<gene>
    <name evidence="2" type="ORF">FVE85_5632</name>
</gene>
<evidence type="ECO:0000256" key="1">
    <source>
        <dbReference type="SAM" id="MobiDB-lite"/>
    </source>
</evidence>
<evidence type="ECO:0000313" key="3">
    <source>
        <dbReference type="Proteomes" id="UP000324585"/>
    </source>
</evidence>
<keyword evidence="3" id="KW-1185">Reference proteome</keyword>
<dbReference type="AlphaFoldDB" id="A0A5J4Z5X6"/>
<evidence type="ECO:0000313" key="2">
    <source>
        <dbReference type="EMBL" id="KAA8498047.1"/>
    </source>
</evidence>
<dbReference type="PANTHER" id="PTHR35757:SF1">
    <property type="entry name" value="THERMOSOME SUBUNIT GAMMA"/>
    <property type="match status" value="1"/>
</dbReference>
<proteinExistence type="predicted"/>
<dbReference type="OrthoDB" id="45571at2759"/>
<dbReference type="PANTHER" id="PTHR35757">
    <property type="entry name" value="THERMOSOME SUBUNIT GAMMA"/>
    <property type="match status" value="1"/>
</dbReference>
<reference evidence="3" key="1">
    <citation type="journal article" date="2019" name="Nat. Commun.">
        <title>Expansion of phycobilisome linker gene families in mesophilic red algae.</title>
        <authorList>
            <person name="Lee J."/>
            <person name="Kim D."/>
            <person name="Bhattacharya D."/>
            <person name="Yoon H.S."/>
        </authorList>
    </citation>
    <scope>NUCLEOTIDE SEQUENCE [LARGE SCALE GENOMIC DNA]</scope>
    <source>
        <strain evidence="3">CCMP 1328</strain>
    </source>
</reference>
<protein>
    <submittedName>
        <fullName evidence="2">Uncharacterized protein</fullName>
    </submittedName>
</protein>
<accession>A0A5J4Z5X6</accession>
<comment type="caution">
    <text evidence="2">The sequence shown here is derived from an EMBL/GenBank/DDBJ whole genome shotgun (WGS) entry which is preliminary data.</text>
</comment>
<feature type="region of interest" description="Disordered" evidence="1">
    <location>
        <begin position="43"/>
        <end position="69"/>
    </location>
</feature>
<organism evidence="2 3">
    <name type="scientific">Porphyridium purpureum</name>
    <name type="common">Red alga</name>
    <name type="synonym">Porphyridium cruentum</name>
    <dbReference type="NCBI Taxonomy" id="35688"/>
    <lineage>
        <taxon>Eukaryota</taxon>
        <taxon>Rhodophyta</taxon>
        <taxon>Bangiophyceae</taxon>
        <taxon>Porphyridiales</taxon>
        <taxon>Porphyridiaceae</taxon>
        <taxon>Porphyridium</taxon>
    </lineage>
</organism>
<dbReference type="EMBL" id="VRMN01000001">
    <property type="protein sequence ID" value="KAA8498047.1"/>
    <property type="molecule type" value="Genomic_DNA"/>
</dbReference>
<sequence>MGVWYVHAGFVGTAADKNMARSWPRCFRRDRCCRQRRERQKWQTGHDVRIQRSQGRSTHRDALPGPSTAPLAEMEGGIDRFLQVRVDENGSTVQLQAARVLLQRKRQDGTTQHLSLFSLVHVAEPIYYRLIRQEIEHSDRVYCELIARTRSIRFKSETLRLSTEPLFPTLQARQLAAQYGLVCQLDELDPYALGFFVADMTHEELAASLGASWQQEFRDRSRLMEAIQACWRPRWEPSPSVWSRGARALLWLLPGPELPLILFDWILQGGQPAPILTALLDAFTRFDLLAVRRLVFAQLLVSEQKRAGLRKDLLVRNTRAIRVVSADQSSERVALLYGAMHMPDLVQRLVSEEGFRVVECSWDSVWSVMSRSELNLGTARFLAFAVPAYLSLDALDWAELVQWIASGNVEEASIFTALYLLRHAVLYIFIANWALDWSKRLFD</sequence>
<dbReference type="Proteomes" id="UP000324585">
    <property type="component" value="Unassembled WGS sequence"/>
</dbReference>
<dbReference type="OMA" id="IFIANWA"/>
<name>A0A5J4Z5X6_PORPP</name>